<comment type="caution">
    <text evidence="5">The sequence shown here is derived from an EMBL/GenBank/DDBJ whole genome shotgun (WGS) entry which is preliminary data.</text>
</comment>
<keyword evidence="3" id="KW-0472">Membrane</keyword>
<proteinExistence type="predicted"/>
<dbReference type="AlphaFoldDB" id="A0A0F9RHQ4"/>
<dbReference type="PANTHER" id="PTHR12283">
    <property type="entry name" value="GLUTAMINYL-PEPTIDE CYCLOTRANSFERASE"/>
    <property type="match status" value="1"/>
</dbReference>
<dbReference type="GO" id="GO:0008270">
    <property type="term" value="F:zinc ion binding"/>
    <property type="evidence" value="ECO:0007669"/>
    <property type="project" value="TreeGrafter"/>
</dbReference>
<dbReference type="GO" id="GO:0016603">
    <property type="term" value="F:glutaminyl-peptide cyclotransferase activity"/>
    <property type="evidence" value="ECO:0007669"/>
    <property type="project" value="TreeGrafter"/>
</dbReference>
<dbReference type="InterPro" id="IPR007484">
    <property type="entry name" value="Peptidase_M28"/>
</dbReference>
<reference evidence="5" key="1">
    <citation type="journal article" date="2015" name="Nature">
        <title>Complex archaea that bridge the gap between prokaryotes and eukaryotes.</title>
        <authorList>
            <person name="Spang A."/>
            <person name="Saw J.H."/>
            <person name="Jorgensen S.L."/>
            <person name="Zaremba-Niedzwiedzka K."/>
            <person name="Martijn J."/>
            <person name="Lind A.E."/>
            <person name="van Eijk R."/>
            <person name="Schleper C."/>
            <person name="Guy L."/>
            <person name="Ettema T.J."/>
        </authorList>
    </citation>
    <scope>NUCLEOTIDE SEQUENCE</scope>
</reference>
<dbReference type="Pfam" id="PF04389">
    <property type="entry name" value="Peptidase_M28"/>
    <property type="match status" value="1"/>
</dbReference>
<protein>
    <recommendedName>
        <fullName evidence="4">Peptidase M28 domain-containing protein</fullName>
    </recommendedName>
</protein>
<dbReference type="InterPro" id="IPR040234">
    <property type="entry name" value="QC/QCL"/>
</dbReference>
<evidence type="ECO:0000256" key="2">
    <source>
        <dbReference type="ARBA" id="ARBA00023315"/>
    </source>
</evidence>
<evidence type="ECO:0000256" key="1">
    <source>
        <dbReference type="ARBA" id="ARBA00022679"/>
    </source>
</evidence>
<keyword evidence="2" id="KW-0012">Acyltransferase</keyword>
<gene>
    <name evidence="5" type="ORF">LCGC14_0893720</name>
</gene>
<evidence type="ECO:0000256" key="3">
    <source>
        <dbReference type="SAM" id="Phobius"/>
    </source>
</evidence>
<dbReference type="PANTHER" id="PTHR12283:SF6">
    <property type="entry name" value="GLUTAMINYL-PEPTIDE CYCLOTRANSFERASE-RELATED"/>
    <property type="match status" value="1"/>
</dbReference>
<keyword evidence="3" id="KW-0812">Transmembrane</keyword>
<dbReference type="Gene3D" id="3.40.630.10">
    <property type="entry name" value="Zn peptidases"/>
    <property type="match status" value="1"/>
</dbReference>
<organism evidence="5">
    <name type="scientific">marine sediment metagenome</name>
    <dbReference type="NCBI Taxonomy" id="412755"/>
    <lineage>
        <taxon>unclassified sequences</taxon>
        <taxon>metagenomes</taxon>
        <taxon>ecological metagenomes</taxon>
    </lineage>
</organism>
<keyword evidence="1" id="KW-0808">Transferase</keyword>
<feature type="transmembrane region" description="Helical" evidence="3">
    <location>
        <begin position="337"/>
        <end position="358"/>
    </location>
</feature>
<evidence type="ECO:0000313" key="5">
    <source>
        <dbReference type="EMBL" id="KKN24556.1"/>
    </source>
</evidence>
<accession>A0A0F9RHQ4</accession>
<dbReference type="EMBL" id="LAZR01002874">
    <property type="protein sequence ID" value="KKN24556.1"/>
    <property type="molecule type" value="Genomic_DNA"/>
</dbReference>
<name>A0A0F9RHQ4_9ZZZZ</name>
<sequence length="371" mass="42557">MLGLFSFHLPYFSPDNLNIQNFNVELHFNRDNAYQYIQDQLNIGFRFPGTEERVNTTKYIISQFKQIDNDFKYILHNFSIHSIDCQNILFKLNENQSNIVILGAHYDTRAKATKDSINKSAPVPGANDGASGSAVLIELAKALYRRRVNLSVQIWFLFFDAEDQGYDEGGPGMVGWNWVEGSTNFVNDIENFYDSQNEKFDAMILLDMVGGKNLRFINEEYSTSSLLNELFAIGRELGYTTQFPSNPISRSITDDHVAFVNIGIPSADLIINFWNDQNWDYHHTTEDNINNIDKYSLEITGRTVEQFIYNNYLNNSTEMAIGNFPWNFDKDQTTVDIIMIFILVIAIGAISILFINILKFNPTKNGSERNE</sequence>
<keyword evidence="3" id="KW-1133">Transmembrane helix</keyword>
<evidence type="ECO:0000259" key="4">
    <source>
        <dbReference type="Pfam" id="PF04389"/>
    </source>
</evidence>
<dbReference type="SUPFAM" id="SSF53187">
    <property type="entry name" value="Zn-dependent exopeptidases"/>
    <property type="match status" value="1"/>
</dbReference>
<feature type="domain" description="Peptidase M28" evidence="4">
    <location>
        <begin position="87"/>
        <end position="307"/>
    </location>
</feature>